<dbReference type="GO" id="GO:0005930">
    <property type="term" value="C:axoneme"/>
    <property type="evidence" value="ECO:0007669"/>
    <property type="project" value="UniProtKB-SubCell"/>
</dbReference>
<organism evidence="13 14">
    <name type="scientific">Helobdella robusta</name>
    <name type="common">Californian leech</name>
    <dbReference type="NCBI Taxonomy" id="6412"/>
    <lineage>
        <taxon>Eukaryota</taxon>
        <taxon>Metazoa</taxon>
        <taxon>Spiralia</taxon>
        <taxon>Lophotrochozoa</taxon>
        <taxon>Annelida</taxon>
        <taxon>Clitellata</taxon>
        <taxon>Hirudinea</taxon>
        <taxon>Rhynchobdellida</taxon>
        <taxon>Glossiphoniidae</taxon>
        <taxon>Helobdella</taxon>
    </lineage>
</organism>
<keyword evidence="7" id="KW-0206">Cytoskeleton</keyword>
<dbReference type="FunCoup" id="T1G064">
    <property type="interactions" value="3"/>
</dbReference>
<dbReference type="InterPro" id="IPR000435">
    <property type="entry name" value="Tektins"/>
</dbReference>
<dbReference type="Pfam" id="PF03148">
    <property type="entry name" value="Tektin"/>
    <property type="match status" value="1"/>
</dbReference>
<dbReference type="STRING" id="6412.T1G064"/>
<dbReference type="RefSeq" id="XP_009030133.1">
    <property type="nucleotide sequence ID" value="XM_009031885.1"/>
</dbReference>
<evidence type="ECO:0000313" key="13">
    <source>
        <dbReference type="EnsemblMetazoa" id="HelroP70422"/>
    </source>
</evidence>
<dbReference type="HOGENOM" id="CLU_033588_2_2_1"/>
<reference evidence="14" key="1">
    <citation type="submission" date="2012-12" db="EMBL/GenBank/DDBJ databases">
        <authorList>
            <person name="Hellsten U."/>
            <person name="Grimwood J."/>
            <person name="Chapman J.A."/>
            <person name="Shapiro H."/>
            <person name="Aerts A."/>
            <person name="Otillar R.P."/>
            <person name="Terry A.Y."/>
            <person name="Boore J.L."/>
            <person name="Simakov O."/>
            <person name="Marletaz F."/>
            <person name="Cho S.-J."/>
            <person name="Edsinger-Gonzales E."/>
            <person name="Havlak P."/>
            <person name="Kuo D.-H."/>
            <person name="Larsson T."/>
            <person name="Lv J."/>
            <person name="Arendt D."/>
            <person name="Savage R."/>
            <person name="Osoegawa K."/>
            <person name="de Jong P."/>
            <person name="Lindberg D.R."/>
            <person name="Seaver E.C."/>
            <person name="Weisblat D.A."/>
            <person name="Putnam N.H."/>
            <person name="Grigoriev I.V."/>
            <person name="Rokhsar D.S."/>
        </authorList>
    </citation>
    <scope>NUCLEOTIDE SEQUENCE</scope>
</reference>
<dbReference type="PRINTS" id="PR00511">
    <property type="entry name" value="TEKTIN"/>
</dbReference>
<dbReference type="Proteomes" id="UP000015101">
    <property type="component" value="Unassembled WGS sequence"/>
</dbReference>
<evidence type="ECO:0000256" key="9">
    <source>
        <dbReference type="ARBA" id="ARBA00045224"/>
    </source>
</evidence>
<dbReference type="OrthoDB" id="5788000at2759"/>
<accession>T1G064</accession>
<dbReference type="EMBL" id="KB097700">
    <property type="protein sequence ID" value="ESN91527.1"/>
    <property type="molecule type" value="Genomic_DNA"/>
</dbReference>
<proteinExistence type="inferred from homology"/>
<dbReference type="PANTHER" id="PTHR19960:SF25">
    <property type="entry name" value="TEKTIN-1"/>
    <property type="match status" value="1"/>
</dbReference>
<evidence type="ECO:0000256" key="2">
    <source>
        <dbReference type="ARBA" id="ARBA00007209"/>
    </source>
</evidence>
<dbReference type="GO" id="GO:0060271">
    <property type="term" value="P:cilium assembly"/>
    <property type="evidence" value="ECO:0000318"/>
    <property type="project" value="GO_Central"/>
</dbReference>
<feature type="coiled-coil region" evidence="11">
    <location>
        <begin position="344"/>
        <end position="378"/>
    </location>
</feature>
<dbReference type="OMA" id="NIDTICA"/>
<evidence type="ECO:0000256" key="6">
    <source>
        <dbReference type="ARBA" id="ARBA00023069"/>
    </source>
</evidence>
<dbReference type="EnsemblMetazoa" id="HelroT70422">
    <property type="protein sequence ID" value="HelroP70422"/>
    <property type="gene ID" value="HelroG70422"/>
</dbReference>
<dbReference type="GeneID" id="20214462"/>
<evidence type="ECO:0000256" key="11">
    <source>
        <dbReference type="SAM" id="Coils"/>
    </source>
</evidence>
<comment type="similarity">
    <text evidence="2 10">Belongs to the tektin family.</text>
</comment>
<keyword evidence="5 11" id="KW-0175">Coiled coil</keyword>
<comment type="subcellular location">
    <subcellularLocation>
        <location evidence="10">Cytoplasm</location>
        <location evidence="10">Cytoskeleton</location>
        <location evidence="10">Cilium axoneme</location>
    </subcellularLocation>
    <subcellularLocation>
        <location evidence="1">Cytoplasm</location>
        <location evidence="1">Cytoskeleton</location>
        <location evidence="1">Flagellum axoneme</location>
    </subcellularLocation>
</comment>
<dbReference type="KEGG" id="hro:HELRODRAFT_70422"/>
<dbReference type="InParanoid" id="T1G064"/>
<evidence type="ECO:0000256" key="4">
    <source>
        <dbReference type="ARBA" id="ARBA00022846"/>
    </source>
</evidence>
<dbReference type="GO" id="GO:0015630">
    <property type="term" value="C:microtubule cytoskeleton"/>
    <property type="evidence" value="ECO:0000318"/>
    <property type="project" value="GO_Central"/>
</dbReference>
<sequence length="410" mass="47919">MGMPTVGYRSAKFNPMEWQEGNYARFYQSFAGRNELGQLQTDINAIVKETKDKTSQMQAMNTKRLVDRVRDIDGWKRELHSIIKDMTEETELLFSQKNRVEAALRALEIPHHIALDNLNCRQKRQGIDLVQDDVELALLKEIETISGAEELLRRTTQEVEIQLKRNRDQKQNLEFDWSDKKESKELDEFCARLRSEHTSKQYYHGTARLQEIQSTPESWAQFTHDNIERAEQERLASIQLRKLIDSIIHDVSSDVKRQCGVTDDSFRRRVAQLEGCKNQLEDEINKVVCDSIDDAEKTISGLKGMLKDIEEPMKVAQTRLHNREFRPRVELCRDPAQFGLIEEVKELSTSNDELYRKLEETENYLKLLQDQRIALEKDLMIKKNSIFIDKEKCMPRRATRAPSISKLQGY</sequence>
<evidence type="ECO:0000256" key="5">
    <source>
        <dbReference type="ARBA" id="ARBA00023054"/>
    </source>
</evidence>
<name>T1G064_HELRO</name>
<evidence type="ECO:0000256" key="10">
    <source>
        <dbReference type="RuleBase" id="RU367040"/>
    </source>
</evidence>
<evidence type="ECO:0000313" key="12">
    <source>
        <dbReference type="EMBL" id="ESN91527.1"/>
    </source>
</evidence>
<dbReference type="AlphaFoldDB" id="T1G064"/>
<comment type="function">
    <text evidence="9">Microtubule inner protein (MIP) part of the dynein-decorated doublet microtubules (DMTs) in cilia and flagellar axoneme. Forms filamentous polymers in the walls of ciliary and flagellar microtubules.</text>
</comment>
<evidence type="ECO:0000256" key="3">
    <source>
        <dbReference type="ARBA" id="ARBA00022490"/>
    </source>
</evidence>
<keyword evidence="6 10" id="KW-0969">Cilium</keyword>
<keyword evidence="14" id="KW-1185">Reference proteome</keyword>
<evidence type="ECO:0000256" key="7">
    <source>
        <dbReference type="ARBA" id="ARBA00023212"/>
    </source>
</evidence>
<dbReference type="eggNOG" id="KOG2685">
    <property type="taxonomic scope" value="Eukaryota"/>
</dbReference>
<keyword evidence="3" id="KW-0963">Cytoplasm</keyword>
<reference evidence="12 14" key="2">
    <citation type="journal article" date="2013" name="Nature">
        <title>Insights into bilaterian evolution from three spiralian genomes.</title>
        <authorList>
            <person name="Simakov O."/>
            <person name="Marletaz F."/>
            <person name="Cho S.J."/>
            <person name="Edsinger-Gonzales E."/>
            <person name="Havlak P."/>
            <person name="Hellsten U."/>
            <person name="Kuo D.H."/>
            <person name="Larsson T."/>
            <person name="Lv J."/>
            <person name="Arendt D."/>
            <person name="Savage R."/>
            <person name="Osoegawa K."/>
            <person name="de Jong P."/>
            <person name="Grimwood J."/>
            <person name="Chapman J.A."/>
            <person name="Shapiro H."/>
            <person name="Aerts A."/>
            <person name="Otillar R.P."/>
            <person name="Terry A.Y."/>
            <person name="Boore J.L."/>
            <person name="Grigoriev I.V."/>
            <person name="Lindberg D.R."/>
            <person name="Seaver E.C."/>
            <person name="Weisblat D.A."/>
            <person name="Putnam N.H."/>
            <person name="Rokhsar D.S."/>
        </authorList>
    </citation>
    <scope>NUCLEOTIDE SEQUENCE</scope>
</reference>
<evidence type="ECO:0000313" key="14">
    <source>
        <dbReference type="Proteomes" id="UP000015101"/>
    </source>
</evidence>
<gene>
    <name evidence="13" type="primary">20214462</name>
    <name evidence="12" type="ORF">HELRODRAFT_70422</name>
</gene>
<keyword evidence="8 10" id="KW-0966">Cell projection</keyword>
<reference evidence="13" key="3">
    <citation type="submission" date="2015-06" db="UniProtKB">
        <authorList>
            <consortium name="EnsemblMetazoa"/>
        </authorList>
    </citation>
    <scope>IDENTIFICATION</scope>
</reference>
<dbReference type="EMBL" id="AMQM01002100">
    <property type="status" value="NOT_ANNOTATED_CDS"/>
    <property type="molecule type" value="Genomic_DNA"/>
</dbReference>
<evidence type="ECO:0000256" key="1">
    <source>
        <dbReference type="ARBA" id="ARBA00004611"/>
    </source>
</evidence>
<protein>
    <recommendedName>
        <fullName evidence="10">Tektin</fullName>
    </recommendedName>
</protein>
<dbReference type="CTD" id="20214462"/>
<dbReference type="GO" id="GO:0060294">
    <property type="term" value="P:cilium movement involved in cell motility"/>
    <property type="evidence" value="ECO:0000318"/>
    <property type="project" value="GO_Central"/>
</dbReference>
<keyword evidence="4 10" id="KW-0282">Flagellum</keyword>
<evidence type="ECO:0000256" key="8">
    <source>
        <dbReference type="ARBA" id="ARBA00023273"/>
    </source>
</evidence>
<dbReference type="InterPro" id="IPR048256">
    <property type="entry name" value="Tektin-like"/>
</dbReference>
<dbReference type="PANTHER" id="PTHR19960">
    <property type="entry name" value="TEKTIN"/>
    <property type="match status" value="1"/>
</dbReference>